<evidence type="ECO:0000313" key="3">
    <source>
        <dbReference type="EMBL" id="GAI81276.1"/>
    </source>
</evidence>
<accession>X1SQ50</accession>
<proteinExistence type="predicted"/>
<feature type="domain" description="Cas12f1-like TNB" evidence="2">
    <location>
        <begin position="140"/>
        <end position="211"/>
    </location>
</feature>
<organism evidence="3">
    <name type="scientific">marine sediment metagenome</name>
    <dbReference type="NCBI Taxonomy" id="412755"/>
    <lineage>
        <taxon>unclassified sequences</taxon>
        <taxon>metagenomes</taxon>
        <taxon>ecological metagenomes</taxon>
    </lineage>
</organism>
<dbReference type="InterPro" id="IPR010095">
    <property type="entry name" value="Cas12f1-like_TNB"/>
</dbReference>
<dbReference type="Pfam" id="PF07282">
    <property type="entry name" value="Cas12f1-like_TNB"/>
    <property type="match status" value="1"/>
</dbReference>
<dbReference type="AlphaFoldDB" id="X1SQ50"/>
<dbReference type="NCBIfam" id="TIGR01766">
    <property type="entry name" value="IS200/IS605 family accessory protein TnpB-like domain"/>
    <property type="match status" value="1"/>
</dbReference>
<protein>
    <recommendedName>
        <fullName evidence="2">Cas12f1-like TNB domain-containing protein</fullName>
    </recommendedName>
</protein>
<evidence type="ECO:0000259" key="2">
    <source>
        <dbReference type="Pfam" id="PF07282"/>
    </source>
</evidence>
<reference evidence="3" key="1">
    <citation type="journal article" date="2014" name="Front. Microbiol.">
        <title>High frequency of phylogenetically diverse reductive dehalogenase-homologous genes in deep subseafloor sedimentary metagenomes.</title>
        <authorList>
            <person name="Kawai M."/>
            <person name="Futagami T."/>
            <person name="Toyoda A."/>
            <person name="Takaki Y."/>
            <person name="Nishi S."/>
            <person name="Hori S."/>
            <person name="Arai W."/>
            <person name="Tsubouchi T."/>
            <person name="Morono Y."/>
            <person name="Uchiyama I."/>
            <person name="Ito T."/>
            <person name="Fujiyama A."/>
            <person name="Inagaki F."/>
            <person name="Takami H."/>
        </authorList>
    </citation>
    <scope>NUCLEOTIDE SEQUENCE</scope>
    <source>
        <strain evidence="3">Expedition CK06-06</strain>
    </source>
</reference>
<dbReference type="EMBL" id="BARW01014898">
    <property type="protein sequence ID" value="GAI81276.1"/>
    <property type="molecule type" value="Genomic_DNA"/>
</dbReference>
<keyword evidence="1" id="KW-0238">DNA-binding</keyword>
<evidence type="ECO:0000256" key="1">
    <source>
        <dbReference type="ARBA" id="ARBA00023125"/>
    </source>
</evidence>
<feature type="non-terminal residue" evidence="3">
    <location>
        <position position="1"/>
    </location>
</feature>
<comment type="caution">
    <text evidence="3">The sequence shown here is derived from an EMBL/GenBank/DDBJ whole genome shotgun (WGS) entry which is preliminary data.</text>
</comment>
<sequence length="245" mass="28595">KAKRKKKSRKGSIDLGSINLVTFVDNIGSRPIVIKDEGKGIKSINQYYLKEVKKLQQQYVSQQHKQLCQKNKLHYGNRFHLYRQHWRWKTKDWLHQVSKFLVDLWESRGLHTIYIGYNPLWKQQLRLRKKTTQIFISIPFEKLIKVLKYKAEEKGIKVEPIEEEYTSKCSFLDNESSQKQTKYKGKRLYRGLFRSATGVSINADVNAAYNILLKGDPQALPKRSVGGVGGYVVYPLRVSYPAMTL</sequence>
<gene>
    <name evidence="3" type="ORF">S12H4_26286</name>
</gene>
<name>X1SQ50_9ZZZZ</name>
<dbReference type="GO" id="GO:0003677">
    <property type="term" value="F:DNA binding"/>
    <property type="evidence" value="ECO:0007669"/>
    <property type="project" value="UniProtKB-KW"/>
</dbReference>